<comment type="caution">
    <text evidence="1">The sequence shown here is derived from an EMBL/GenBank/DDBJ whole genome shotgun (WGS) entry which is preliminary data.</text>
</comment>
<organism evidence="1 2">
    <name type="scientific">Candidatus Accumulibacter phosphatis</name>
    <dbReference type="NCBI Taxonomy" id="327160"/>
    <lineage>
        <taxon>Bacteria</taxon>
        <taxon>Pseudomonadati</taxon>
        <taxon>Pseudomonadota</taxon>
        <taxon>Betaproteobacteria</taxon>
        <taxon>Candidatus Accumulibacter</taxon>
    </lineage>
</organism>
<evidence type="ECO:0000313" key="2">
    <source>
        <dbReference type="Proteomes" id="UP000306324"/>
    </source>
</evidence>
<keyword evidence="2" id="KW-1185">Reference proteome</keyword>
<name>A0A5S4EPX6_9PROT</name>
<proteinExistence type="predicted"/>
<gene>
    <name evidence="1" type="ORF">ACCUM_3245</name>
</gene>
<evidence type="ECO:0000313" key="1">
    <source>
        <dbReference type="EMBL" id="TMQ77405.1"/>
    </source>
</evidence>
<accession>A0A5S4EPX6</accession>
<dbReference type="AlphaFoldDB" id="A0A5S4EPX6"/>
<dbReference type="Proteomes" id="UP000306324">
    <property type="component" value="Unassembled WGS sequence"/>
</dbReference>
<protein>
    <submittedName>
        <fullName evidence="1">Uncharacterized protein</fullName>
    </submittedName>
</protein>
<reference evidence="1 2" key="1">
    <citation type="submission" date="2019-04" db="EMBL/GenBank/DDBJ databases">
        <title>A novel phosphate-accumulating bacterium identified in bioreactor for phosphate removal from wastewater.</title>
        <authorList>
            <person name="Kotlyarov R.Y."/>
            <person name="Beletsky A.V."/>
            <person name="Kallistova A.Y."/>
            <person name="Dorofeev A.G."/>
            <person name="Nikolaev Y.Y."/>
            <person name="Pimenov N.V."/>
            <person name="Ravin N.V."/>
            <person name="Mardanov A.V."/>
        </authorList>
    </citation>
    <scope>NUCLEOTIDE SEQUENCE [LARGE SCALE GENOMIC DNA]</scope>
    <source>
        <strain evidence="1 2">Bin19</strain>
    </source>
</reference>
<dbReference type="EMBL" id="SWAD01000026">
    <property type="protein sequence ID" value="TMQ77405.1"/>
    <property type="molecule type" value="Genomic_DNA"/>
</dbReference>
<sequence length="43" mass="4831">MLLAENLVKLLIIRRTMRDLAIDGENGENSCSHFEADPLNFAV</sequence>